<dbReference type="Proteomes" id="UP001431010">
    <property type="component" value="Chromosome"/>
</dbReference>
<evidence type="ECO:0000313" key="2">
    <source>
        <dbReference type="Proteomes" id="UP001431010"/>
    </source>
</evidence>
<sequence length="147" mass="17794">MSSLPDHLRRYPTREAVNALCRRFGFPYHPQMQDWEWEVADAMRIDEFLSAYESGELSEDERFVLMETILQSFEDLRFLEDRPDPDPRWQRVLDILDRNIDLHAHTVWYWSVLDAEDFDDPEQQFWVTPFVRVILAKHRSRLERAPI</sequence>
<keyword evidence="2" id="KW-1185">Reference proteome</keyword>
<protein>
    <recommendedName>
        <fullName evidence="3">CdiI immunity protein domain-containing protein</fullName>
    </recommendedName>
</protein>
<name>A0ABY3RE20_9BRAD</name>
<organism evidence="1 2">
    <name type="scientific">Bradyrhizobium ontarionense</name>
    <dbReference type="NCBI Taxonomy" id="2898149"/>
    <lineage>
        <taxon>Bacteria</taxon>
        <taxon>Pseudomonadati</taxon>
        <taxon>Pseudomonadota</taxon>
        <taxon>Alphaproteobacteria</taxon>
        <taxon>Hyphomicrobiales</taxon>
        <taxon>Nitrobacteraceae</taxon>
        <taxon>Bradyrhizobium</taxon>
    </lineage>
</organism>
<gene>
    <name evidence="1" type="ORF">LQG66_05000</name>
</gene>
<accession>A0ABY3RE20</accession>
<reference evidence="1" key="1">
    <citation type="journal article" date="2024" name="Antonie Van Leeuwenhoek">
        <title>Bradyrhizobium ontarionense sp. nov., a novel bacterial symbiont isolated from Aeschynomene indica (Indian jointvetch), harbours photosynthesis, nitrogen fixation and nitrous oxide (N2O) reductase genes.</title>
        <authorList>
            <person name="Bromfield E.S.P."/>
            <person name="Cloutier S."/>
        </authorList>
    </citation>
    <scope>NUCLEOTIDE SEQUENCE</scope>
    <source>
        <strain evidence="1">A19</strain>
    </source>
</reference>
<proteinExistence type="predicted"/>
<dbReference type="EMBL" id="CP088156">
    <property type="protein sequence ID" value="UFZ05675.1"/>
    <property type="molecule type" value="Genomic_DNA"/>
</dbReference>
<evidence type="ECO:0000313" key="1">
    <source>
        <dbReference type="EMBL" id="UFZ05675.1"/>
    </source>
</evidence>
<dbReference type="RefSeq" id="WP_231324030.1">
    <property type="nucleotide sequence ID" value="NZ_CP088156.1"/>
</dbReference>
<evidence type="ECO:0008006" key="3">
    <source>
        <dbReference type="Google" id="ProtNLM"/>
    </source>
</evidence>